<dbReference type="InterPro" id="IPR010324">
    <property type="entry name" value="DRP"/>
</dbReference>
<evidence type="ECO:0000259" key="1">
    <source>
        <dbReference type="Pfam" id="PF17726"/>
    </source>
</evidence>
<name>A0A495D4I7_9PROT</name>
<dbReference type="InterPro" id="IPR041368">
    <property type="entry name" value="DRP_C"/>
</dbReference>
<dbReference type="EMBL" id="RBIM01000004">
    <property type="protein sequence ID" value="RKQ96826.1"/>
    <property type="molecule type" value="Genomic_DNA"/>
</dbReference>
<proteinExistence type="predicted"/>
<reference evidence="2 3" key="1">
    <citation type="submission" date="2018-10" db="EMBL/GenBank/DDBJ databases">
        <title>Genomic Encyclopedia of Type Strains, Phase IV (KMG-IV): sequencing the most valuable type-strain genomes for metagenomic binning, comparative biology and taxonomic classification.</title>
        <authorList>
            <person name="Goeker M."/>
        </authorList>
    </citation>
    <scope>NUCLEOTIDE SEQUENCE [LARGE SCALE GENOMIC DNA]</scope>
    <source>
        <strain evidence="2 3">DSM 4734</strain>
    </source>
</reference>
<dbReference type="InterPro" id="IPR036388">
    <property type="entry name" value="WH-like_DNA-bd_sf"/>
</dbReference>
<organism evidence="2 3">
    <name type="scientific">Maricaulis maris</name>
    <dbReference type="NCBI Taxonomy" id="74318"/>
    <lineage>
        <taxon>Bacteria</taxon>
        <taxon>Pseudomonadati</taxon>
        <taxon>Pseudomonadota</taxon>
        <taxon>Alphaproteobacteria</taxon>
        <taxon>Maricaulales</taxon>
        <taxon>Maricaulaceae</taxon>
        <taxon>Maricaulis</taxon>
    </lineage>
</organism>
<accession>A0A495D4I7</accession>
<dbReference type="CDD" id="cd22319">
    <property type="entry name" value="DpnI-like"/>
    <property type="match status" value="1"/>
</dbReference>
<dbReference type="Gene3D" id="1.10.10.10">
    <property type="entry name" value="Winged helix-like DNA-binding domain superfamily/Winged helix DNA-binding domain"/>
    <property type="match status" value="1"/>
</dbReference>
<comment type="caution">
    <text evidence="2">The sequence shown here is derived from an EMBL/GenBank/DDBJ whole genome shotgun (WGS) entry which is preliminary data.</text>
</comment>
<feature type="domain" description="Dam-replacing protein HTH" evidence="1">
    <location>
        <begin position="185"/>
        <end position="252"/>
    </location>
</feature>
<protein>
    <submittedName>
        <fullName evidence="2">Type II restriction enzyme</fullName>
    </submittedName>
</protein>
<dbReference type="RefSeq" id="WP_121211385.1">
    <property type="nucleotide sequence ID" value="NZ_RBIM01000004.1"/>
</dbReference>
<sequence length="257" mass="29336">MKLEFQESQTPYVSGSQSARAWTEAWASENLYCPSCGTRPLQPFENNRPVADLHCGACNEQFELKSSKKPFANKVVDGAHATMIARLTSRSNPSLFLLSYDRSALRVSNLTVVPKHFFTPDIIEKRKPLGPRARRAGWTGCNILYGKVPRAGRIVIVENGAPRSAQSVVEQWKRNAFLQIRNDKARGWLLDVMRCVESIGKPEFGLDEVYAFAPDLQIRYPNNRHIREKIRQQLQVLRDNDWLEFTGRGQYRLSLSQ</sequence>
<dbReference type="OrthoDB" id="1664032at2"/>
<dbReference type="InterPro" id="IPR043025">
    <property type="entry name" value="DRP_PD-(D/E)XK_dom"/>
</dbReference>
<dbReference type="Pfam" id="PF06044">
    <property type="entry name" value="DpnI"/>
    <property type="match status" value="1"/>
</dbReference>
<dbReference type="AlphaFoldDB" id="A0A495D4I7"/>
<evidence type="ECO:0000313" key="3">
    <source>
        <dbReference type="Proteomes" id="UP000273675"/>
    </source>
</evidence>
<evidence type="ECO:0000313" key="2">
    <source>
        <dbReference type="EMBL" id="RKQ96826.1"/>
    </source>
</evidence>
<dbReference type="Pfam" id="PF17726">
    <property type="entry name" value="DpnI_C"/>
    <property type="match status" value="1"/>
</dbReference>
<dbReference type="Proteomes" id="UP000273675">
    <property type="component" value="Unassembled WGS sequence"/>
</dbReference>
<dbReference type="Gene3D" id="3.40.210.30">
    <property type="entry name" value="Dam replacing family, catalytic PD-(D/E)XK domain"/>
    <property type="match status" value="1"/>
</dbReference>
<gene>
    <name evidence="2" type="ORF">C7435_2161</name>
</gene>